<proteinExistence type="predicted"/>
<dbReference type="AlphaFoldDB" id="A0A432VZK0"/>
<gene>
    <name evidence="1" type="ORF">CWE06_02200</name>
</gene>
<evidence type="ECO:0000313" key="1">
    <source>
        <dbReference type="EMBL" id="RUO22086.1"/>
    </source>
</evidence>
<protein>
    <submittedName>
        <fullName evidence="1">DUF4826 domain-containing protein</fullName>
    </submittedName>
</protein>
<sequence>MNTEQEQANAEQATWVREHFQKANGYLVEKGLVTDKVLTKECRYLIPHIAIWKFTLRGSTDKVWAINGVCPSDYVDAGVATTARDALRHFSLRWQLRADNILNDANADETQQKFAQLLINHAEACYDIVEREELWVDQEF</sequence>
<dbReference type="Pfam" id="PF16108">
    <property type="entry name" value="DUF4826"/>
    <property type="match status" value="1"/>
</dbReference>
<name>A0A432VZK0_9GAMM</name>
<keyword evidence="2" id="KW-1185">Reference proteome</keyword>
<dbReference type="EMBL" id="PIPI01000001">
    <property type="protein sequence ID" value="RUO22086.1"/>
    <property type="molecule type" value="Genomic_DNA"/>
</dbReference>
<comment type="caution">
    <text evidence="1">The sequence shown here is derived from an EMBL/GenBank/DDBJ whole genome shotgun (WGS) entry which is preliminary data.</text>
</comment>
<dbReference type="Proteomes" id="UP000288212">
    <property type="component" value="Unassembled WGS sequence"/>
</dbReference>
<reference evidence="1 2" key="1">
    <citation type="journal article" date="2011" name="Front. Microbiol.">
        <title>Genomic signatures of strain selection and enhancement in Bacillus atrophaeus var. globigii, a historical biowarfare simulant.</title>
        <authorList>
            <person name="Gibbons H.S."/>
            <person name="Broomall S.M."/>
            <person name="McNew L.A."/>
            <person name="Daligault H."/>
            <person name="Chapman C."/>
            <person name="Bruce D."/>
            <person name="Karavis M."/>
            <person name="Krepps M."/>
            <person name="McGregor P.A."/>
            <person name="Hong C."/>
            <person name="Park K.H."/>
            <person name="Akmal A."/>
            <person name="Feldman A."/>
            <person name="Lin J.S."/>
            <person name="Chang W.E."/>
            <person name="Higgs B.W."/>
            <person name="Demirev P."/>
            <person name="Lindquist J."/>
            <person name="Liem A."/>
            <person name="Fochler E."/>
            <person name="Read T.D."/>
            <person name="Tapia R."/>
            <person name="Johnson S."/>
            <person name="Bishop-Lilly K.A."/>
            <person name="Detter C."/>
            <person name="Han C."/>
            <person name="Sozhamannan S."/>
            <person name="Rosenzweig C.N."/>
            <person name="Skowronski E.W."/>
        </authorList>
    </citation>
    <scope>NUCLEOTIDE SEQUENCE [LARGE SCALE GENOMIC DNA]</scope>
    <source>
        <strain evidence="1 2">AK5</strain>
    </source>
</reference>
<dbReference type="OrthoDB" id="3078260at2"/>
<accession>A0A432VZK0</accession>
<dbReference type="InterPro" id="IPR032251">
    <property type="entry name" value="DUF4826"/>
</dbReference>
<organism evidence="1 2">
    <name type="scientific">Aliidiomarina haloalkalitolerans</name>
    <dbReference type="NCBI Taxonomy" id="859059"/>
    <lineage>
        <taxon>Bacteria</taxon>
        <taxon>Pseudomonadati</taxon>
        <taxon>Pseudomonadota</taxon>
        <taxon>Gammaproteobacteria</taxon>
        <taxon>Alteromonadales</taxon>
        <taxon>Idiomarinaceae</taxon>
        <taxon>Aliidiomarina</taxon>
    </lineage>
</organism>
<evidence type="ECO:0000313" key="2">
    <source>
        <dbReference type="Proteomes" id="UP000288212"/>
    </source>
</evidence>